<feature type="domain" description="S1 motif" evidence="1">
    <location>
        <begin position="292"/>
        <end position="359"/>
    </location>
</feature>
<organism evidence="2 3">
    <name type="scientific">Candidatus Adlerbacteria bacterium RIFOXYC1_FULL_48_26</name>
    <dbReference type="NCBI Taxonomy" id="1797247"/>
    <lineage>
        <taxon>Bacteria</taxon>
        <taxon>Candidatus Adleribacteriota</taxon>
    </lineage>
</organism>
<dbReference type="InterPro" id="IPR052757">
    <property type="entry name" value="Ribosomal_protein_S1"/>
</dbReference>
<dbReference type="InterPro" id="IPR012340">
    <property type="entry name" value="NA-bd_OB-fold"/>
</dbReference>
<dbReference type="Pfam" id="PF00575">
    <property type="entry name" value="S1"/>
    <property type="match status" value="3"/>
</dbReference>
<dbReference type="PANTHER" id="PTHR47559:SF1">
    <property type="entry name" value="OS03G0844900 PROTEIN"/>
    <property type="match status" value="1"/>
</dbReference>
<dbReference type="AlphaFoldDB" id="A0A1F4Y378"/>
<dbReference type="STRING" id="1797247.A2419_00445"/>
<dbReference type="PANTHER" id="PTHR47559">
    <property type="entry name" value="OS03G0844900 PROTEIN"/>
    <property type="match status" value="1"/>
</dbReference>
<feature type="domain" description="S1 motif" evidence="1">
    <location>
        <begin position="208"/>
        <end position="275"/>
    </location>
</feature>
<dbReference type="GO" id="GO:0003676">
    <property type="term" value="F:nucleic acid binding"/>
    <property type="evidence" value="ECO:0007669"/>
    <property type="project" value="InterPro"/>
</dbReference>
<protein>
    <recommendedName>
        <fullName evidence="1">S1 motif domain-containing protein</fullName>
    </recommendedName>
</protein>
<dbReference type="Proteomes" id="UP000176568">
    <property type="component" value="Unassembled WGS sequence"/>
</dbReference>
<dbReference type="EMBL" id="MEXB01000009">
    <property type="protein sequence ID" value="OGC88318.1"/>
    <property type="molecule type" value="Genomic_DNA"/>
</dbReference>
<dbReference type="SUPFAM" id="SSF50249">
    <property type="entry name" value="Nucleic acid-binding proteins"/>
    <property type="match status" value="4"/>
</dbReference>
<dbReference type="PROSITE" id="PS50126">
    <property type="entry name" value="S1"/>
    <property type="match status" value="3"/>
</dbReference>
<name>A0A1F4Y378_9BACT</name>
<proteinExistence type="predicted"/>
<evidence type="ECO:0000313" key="2">
    <source>
        <dbReference type="EMBL" id="OGC88318.1"/>
    </source>
</evidence>
<evidence type="ECO:0000259" key="1">
    <source>
        <dbReference type="PROSITE" id="PS50126"/>
    </source>
</evidence>
<dbReference type="SMART" id="SM00316">
    <property type="entry name" value="S1"/>
    <property type="match status" value="4"/>
</dbReference>
<evidence type="ECO:0000313" key="3">
    <source>
        <dbReference type="Proteomes" id="UP000176568"/>
    </source>
</evidence>
<dbReference type="PRINTS" id="PR00681">
    <property type="entry name" value="RIBOSOMALS1"/>
</dbReference>
<gene>
    <name evidence="2" type="ORF">A2419_00445</name>
</gene>
<comment type="caution">
    <text evidence="2">The sequence shown here is derived from an EMBL/GenBank/DDBJ whole genome shotgun (WGS) entry which is preliminary data.</text>
</comment>
<dbReference type="InterPro" id="IPR035104">
    <property type="entry name" value="Ribosomal_protein_S1-like"/>
</dbReference>
<reference evidence="2 3" key="1">
    <citation type="journal article" date="2016" name="Nat. Commun.">
        <title>Thousands of microbial genomes shed light on interconnected biogeochemical processes in an aquifer system.</title>
        <authorList>
            <person name="Anantharaman K."/>
            <person name="Brown C.T."/>
            <person name="Hug L.A."/>
            <person name="Sharon I."/>
            <person name="Castelle C.J."/>
            <person name="Probst A.J."/>
            <person name="Thomas B.C."/>
            <person name="Singh A."/>
            <person name="Wilkins M.J."/>
            <person name="Karaoz U."/>
            <person name="Brodie E.L."/>
            <person name="Williams K.H."/>
            <person name="Hubbard S.S."/>
            <person name="Banfield J.F."/>
        </authorList>
    </citation>
    <scope>NUCLEOTIDE SEQUENCE [LARGE SCALE GENOMIC DNA]</scope>
</reference>
<sequence length="364" mass="40144">MNEVEEGSIPTSVMAMFAEQAQMPPKEGDIIEGTVLALDRAKLYIDLPPFGTGVIFGREYMNAREVIKRINVGDIIAAKVIATDSKDGYIELSLKEARQAIIWAEAEDAVRNKTQFDLVIKEANKGGLILEWQGIAGFLPASQLKAEHYPRVADGNKDEILNELRKLVGQKLPVSLISAIPKEGKLIFSEKGADDKEKKEIVERYVVGDVIEGEVTGMVDFGVFVKLEEGLEGLVHISEIDWGLVDDPRHFFKVGDKVGVKIIDIKEGKVSLSVKQLKANPWMEASGKYNKGDKVEGVVIKFNKHGALASIEEGIAGLVHVSEFGTEDKLRSSLELGKRYPFTISLFDPKEMRMALSFGTGEKK</sequence>
<dbReference type="Gene3D" id="2.40.50.140">
    <property type="entry name" value="Nucleic acid-binding proteins"/>
    <property type="match status" value="4"/>
</dbReference>
<feature type="domain" description="S1 motif" evidence="1">
    <location>
        <begin position="28"/>
        <end position="95"/>
    </location>
</feature>
<dbReference type="InterPro" id="IPR003029">
    <property type="entry name" value="S1_domain"/>
</dbReference>
<accession>A0A1F4Y378</accession>